<keyword evidence="5" id="KW-1185">Reference proteome</keyword>
<sequence>MTTTIKISLLTLTTLCFLACNAKNNKHTENLAFNNSNKVTNTITASKPEKRYIKVALLLDTSNSMDGLIDQAKAQLWEIVNELSYAKCKDDKPNLEIALYEYGNDNLNAEEGYIRQVLAFSDDLDEISKELFSLTTKGGNEYCGYVIDTALNQLEWNDSKDDLKFIFIAGNEPFTQGKVNYKDASKRAHNKDITVNTIFCGDYNQGISGSWKDGADLAHGDYMSINHNKETVYIATPYDDAILKQNSKLNKTYIAYGNQGRQKIQLQAEQDDNAQGYSNANAVSRTVSKSSHLYKNSSWDLVDASKDKEFKYEKLNKNELPQELKHKTTLEIKTYVANKKAEREAIQNEIQELNNKRKEYILKANKENSNGLENAMIKAIKSQAKAKNYTWK</sequence>
<dbReference type="AlphaFoldDB" id="A0AAC9LJ38"/>
<evidence type="ECO:0000313" key="5">
    <source>
        <dbReference type="Proteomes" id="UP000187506"/>
    </source>
</evidence>
<reference evidence="4 5" key="1">
    <citation type="submission" date="2017-01" db="EMBL/GenBank/DDBJ databases">
        <title>Complete genome of Lacinutrix venerupis DOK2-8 isolated from seawater in Dokdo.</title>
        <authorList>
            <person name="Chi W.-J."/>
            <person name="Kim J.H."/>
        </authorList>
    </citation>
    <scope>NUCLEOTIDE SEQUENCE [LARGE SCALE GENOMIC DNA]</scope>
    <source>
        <strain evidence="4 5">DOK2-8</strain>
    </source>
</reference>
<proteinExistence type="predicted"/>
<evidence type="ECO:0000256" key="1">
    <source>
        <dbReference type="SAM" id="Coils"/>
    </source>
</evidence>
<gene>
    <name evidence="4" type="ORF">BWR22_03220</name>
</gene>
<keyword evidence="2" id="KW-0732">Signal</keyword>
<dbReference type="Proteomes" id="UP000187506">
    <property type="component" value="Chromosome"/>
</dbReference>
<keyword evidence="1" id="KW-0175">Coiled coil</keyword>
<feature type="chain" id="PRO_5042221528" description="VWFA domain-containing protein" evidence="2">
    <location>
        <begin position="23"/>
        <end position="392"/>
    </location>
</feature>
<feature type="domain" description="VWFA" evidence="3">
    <location>
        <begin position="54"/>
        <end position="253"/>
    </location>
</feature>
<dbReference type="SUPFAM" id="SSF53300">
    <property type="entry name" value="vWA-like"/>
    <property type="match status" value="1"/>
</dbReference>
<feature type="coiled-coil region" evidence="1">
    <location>
        <begin position="336"/>
        <end position="370"/>
    </location>
</feature>
<dbReference type="EMBL" id="CP019352">
    <property type="protein sequence ID" value="APX99358.1"/>
    <property type="molecule type" value="Genomic_DNA"/>
</dbReference>
<evidence type="ECO:0000313" key="4">
    <source>
        <dbReference type="EMBL" id="APX99358.1"/>
    </source>
</evidence>
<dbReference type="Pfam" id="PF00092">
    <property type="entry name" value="VWA"/>
    <property type="match status" value="1"/>
</dbReference>
<dbReference type="InterPro" id="IPR002035">
    <property type="entry name" value="VWF_A"/>
</dbReference>
<dbReference type="CDD" id="cd00198">
    <property type="entry name" value="vWFA"/>
    <property type="match status" value="1"/>
</dbReference>
<evidence type="ECO:0000259" key="3">
    <source>
        <dbReference type="PROSITE" id="PS50234"/>
    </source>
</evidence>
<dbReference type="PROSITE" id="PS50234">
    <property type="entry name" value="VWFA"/>
    <property type="match status" value="1"/>
</dbReference>
<dbReference type="RefSeq" id="WP_076731997.1">
    <property type="nucleotide sequence ID" value="NZ_CP019352.1"/>
</dbReference>
<feature type="signal peptide" evidence="2">
    <location>
        <begin position="1"/>
        <end position="22"/>
    </location>
</feature>
<organism evidence="4 5">
    <name type="scientific">Lacinutrix venerupis</name>
    <dbReference type="NCBI Taxonomy" id="1486034"/>
    <lineage>
        <taxon>Bacteria</taxon>
        <taxon>Pseudomonadati</taxon>
        <taxon>Bacteroidota</taxon>
        <taxon>Flavobacteriia</taxon>
        <taxon>Flavobacteriales</taxon>
        <taxon>Flavobacteriaceae</taxon>
        <taxon>Lacinutrix</taxon>
    </lineage>
</organism>
<protein>
    <recommendedName>
        <fullName evidence="3">VWFA domain-containing protein</fullName>
    </recommendedName>
</protein>
<dbReference type="KEGG" id="lvn:BWR22_03220"/>
<accession>A0AAC9LJ38</accession>
<name>A0AAC9LJ38_9FLAO</name>
<dbReference type="Gene3D" id="3.40.50.410">
    <property type="entry name" value="von Willebrand factor, type A domain"/>
    <property type="match status" value="1"/>
</dbReference>
<evidence type="ECO:0000256" key="2">
    <source>
        <dbReference type="SAM" id="SignalP"/>
    </source>
</evidence>
<dbReference type="InterPro" id="IPR036465">
    <property type="entry name" value="vWFA_dom_sf"/>
</dbReference>